<gene>
    <name evidence="2" type="ORF">E5139_03780</name>
</gene>
<dbReference type="GO" id="GO:0016787">
    <property type="term" value="F:hydrolase activity"/>
    <property type="evidence" value="ECO:0007669"/>
    <property type="project" value="UniProtKB-KW"/>
</dbReference>
<keyword evidence="1" id="KW-0472">Membrane</keyword>
<dbReference type="KEGG" id="halz:E5139_03780"/>
<dbReference type="Pfam" id="PF04307">
    <property type="entry name" value="YdjM"/>
    <property type="match status" value="1"/>
</dbReference>
<proteinExistence type="predicted"/>
<accession>A0A4D6K942</accession>
<reference evidence="2 3" key="2">
    <citation type="submission" date="2019-04" db="EMBL/GenBank/DDBJ databases">
        <authorList>
            <person name="Yang S."/>
            <person name="Wei W."/>
        </authorList>
    </citation>
    <scope>NUCLEOTIDE SEQUENCE [LARGE SCALE GENOMIC DNA]</scope>
    <source>
        <strain evidence="3">ZP60</strain>
    </source>
</reference>
<feature type="transmembrane region" description="Helical" evidence="1">
    <location>
        <begin position="60"/>
        <end position="81"/>
    </location>
</feature>
<keyword evidence="1" id="KW-1133">Transmembrane helix</keyword>
<dbReference type="OMA" id="DKPLAWN"/>
<dbReference type="AlphaFoldDB" id="A0A4D6K942"/>
<evidence type="ECO:0000313" key="3">
    <source>
        <dbReference type="Proteomes" id="UP000297053"/>
    </source>
</evidence>
<dbReference type="RefSeq" id="WP_012807630.1">
    <property type="nucleotide sequence ID" value="NZ_CP039375.1"/>
</dbReference>
<keyword evidence="1" id="KW-0812">Transmembrane</keyword>
<reference evidence="2 3" key="1">
    <citation type="submission" date="2019-04" db="EMBL/GenBank/DDBJ databases">
        <title>Complete genome sequence of Arthrobacter sp. ZXY-2 associated with effective atrazine degradation and salt adaptation.</title>
        <authorList>
            <person name="Zhao X."/>
        </authorList>
    </citation>
    <scope>NUCLEOTIDE SEQUENCE [LARGE SCALE GENOMIC DNA]</scope>
    <source>
        <strain evidence="3">ZP60</strain>
    </source>
</reference>
<organism evidence="2 3">
    <name type="scientific">Halomicrobium mukohataei</name>
    <dbReference type="NCBI Taxonomy" id="57705"/>
    <lineage>
        <taxon>Archaea</taxon>
        <taxon>Methanobacteriati</taxon>
        <taxon>Methanobacteriota</taxon>
        <taxon>Stenosarchaea group</taxon>
        <taxon>Halobacteria</taxon>
        <taxon>Halobacteriales</taxon>
        <taxon>Haloarculaceae</taxon>
        <taxon>Halomicrobium</taxon>
    </lineage>
</organism>
<feature type="transmembrane region" description="Helical" evidence="1">
    <location>
        <begin position="162"/>
        <end position="180"/>
    </location>
</feature>
<keyword evidence="2" id="KW-0378">Hydrolase</keyword>
<evidence type="ECO:0000313" key="2">
    <source>
        <dbReference type="EMBL" id="QCD64798.1"/>
    </source>
</evidence>
<evidence type="ECO:0000256" key="1">
    <source>
        <dbReference type="SAM" id="Phobius"/>
    </source>
</evidence>
<sequence length="197" mass="20692">MWPWGHLAVGYLCYSLLARATDRRVSLVAVVAVAAGTQFPDLIDKPLAWTVAVLPNGRSLAHSLITAAVVGVALVAVARAVDARDESRPLGADGGTTAIRPTALHLAGAFVLGYGTHLLSDGLHAIVDGDFAMLAYLAWPLVPAIEYGGPKSFVGHVASLELTPFLALEFLLVGVSLLVWNADGRPGLGRIVQAIRR</sequence>
<dbReference type="EMBL" id="CP039375">
    <property type="protein sequence ID" value="QCD64798.1"/>
    <property type="molecule type" value="Genomic_DNA"/>
</dbReference>
<dbReference type="GeneID" id="42178027"/>
<dbReference type="Proteomes" id="UP000297053">
    <property type="component" value="Chromosome"/>
</dbReference>
<name>A0A4D6K942_9EURY</name>
<protein>
    <submittedName>
        <fullName evidence="2">Metal-dependent hydrolase</fullName>
    </submittedName>
</protein>
<dbReference type="InterPro" id="IPR007404">
    <property type="entry name" value="YdjM-like"/>
</dbReference>